<evidence type="ECO:0000256" key="7">
    <source>
        <dbReference type="ARBA" id="ARBA00023136"/>
    </source>
</evidence>
<feature type="transmembrane region" description="Helical" evidence="8">
    <location>
        <begin position="150"/>
        <end position="168"/>
    </location>
</feature>
<protein>
    <submittedName>
        <fullName evidence="10">Multidrug resistance protein 3</fullName>
    </submittedName>
</protein>
<accession>A0A2Z3YUQ0</accession>
<evidence type="ECO:0000256" key="8">
    <source>
        <dbReference type="SAM" id="Phobius"/>
    </source>
</evidence>
<dbReference type="KEGG" id="cpre:Csp1_09610"/>
<dbReference type="InterPro" id="IPR001958">
    <property type="entry name" value="Tet-R_TetA/multi-R_MdtG-like"/>
</dbReference>
<evidence type="ECO:0000256" key="3">
    <source>
        <dbReference type="ARBA" id="ARBA00022448"/>
    </source>
</evidence>
<evidence type="ECO:0000256" key="4">
    <source>
        <dbReference type="ARBA" id="ARBA00022475"/>
    </source>
</evidence>
<comment type="similarity">
    <text evidence="2">Belongs to the major facilitator superfamily. TCR/Tet family.</text>
</comment>
<feature type="transmembrane region" description="Helical" evidence="8">
    <location>
        <begin position="61"/>
        <end position="80"/>
    </location>
</feature>
<dbReference type="PROSITE" id="PS50850">
    <property type="entry name" value="MFS"/>
    <property type="match status" value="1"/>
</dbReference>
<evidence type="ECO:0000256" key="2">
    <source>
        <dbReference type="ARBA" id="ARBA00007520"/>
    </source>
</evidence>
<keyword evidence="6 8" id="KW-1133">Transmembrane helix</keyword>
<feature type="transmembrane region" description="Helical" evidence="8">
    <location>
        <begin position="180"/>
        <end position="201"/>
    </location>
</feature>
<dbReference type="InterPro" id="IPR011701">
    <property type="entry name" value="MFS"/>
</dbReference>
<evidence type="ECO:0000313" key="11">
    <source>
        <dbReference type="Proteomes" id="UP000247696"/>
    </source>
</evidence>
<keyword evidence="7 8" id="KW-0472">Membrane</keyword>
<evidence type="ECO:0000256" key="1">
    <source>
        <dbReference type="ARBA" id="ARBA00004651"/>
    </source>
</evidence>
<feature type="transmembrane region" description="Helical" evidence="8">
    <location>
        <begin position="280"/>
        <end position="300"/>
    </location>
</feature>
<dbReference type="STRING" id="1737425.GCA_900049755_00327"/>
<sequence>MTETATGRVAHQTPPAAATPRNNIPLVFSALMLGMLLVSLGQTIFSTALPTVVGELGGTDQMSWVITAFLLAQTIGLPIYGKLGDQIGRKPLFLFALSTYMVGSFVGALAPNIWVIIVARAIQGVGGGGMMVLSQAIIADVVPARQRGKYMGAMGAVFGLSSVLGPLLGGLFTDGPGWRWALWFNIPVALVAIAISVFALHVPRRGGGAKLDIWGTLFMAGFSTCLILFITWGGKDHPWGSPTIIGLIVATVICAVLFVVAENRAVAPLIPLELFRSRNFVLCTMAGLIIGVVMLGTLAYMPTYIQMVHGMSPTRAGLMMIPMIAGLLPTSIIVGFIVSNTGRYKWYPVVGLFITAAGLFLLGNLETHDGLVHLGLTLFVFGLGLGFAMQILVLMVQNSFPVSMVGTATASNNFFRQIGMSIGSAVVGSVFTSRLQDDLGERVPGALASLGDRAGEFTAMFSGGSHSLTPELVKHLPGALHEAVITSYNDALVPIFTVLIPFAVIAGVILVFTREEKLKETIE</sequence>
<feature type="transmembrane region" description="Helical" evidence="8">
    <location>
        <begin position="491"/>
        <end position="512"/>
    </location>
</feature>
<dbReference type="AlphaFoldDB" id="A0A2Z3YUQ0"/>
<dbReference type="Gene3D" id="1.20.1250.20">
    <property type="entry name" value="MFS general substrate transporter like domains"/>
    <property type="match status" value="1"/>
</dbReference>
<feature type="transmembrane region" description="Helical" evidence="8">
    <location>
        <begin position="371"/>
        <end position="394"/>
    </location>
</feature>
<dbReference type="PRINTS" id="PR01035">
    <property type="entry name" value="TCRTETA"/>
</dbReference>
<dbReference type="RefSeq" id="WP_110481207.1">
    <property type="nucleotide sequence ID" value="NZ_CP024988.1"/>
</dbReference>
<dbReference type="PANTHER" id="PTHR23501:SF197">
    <property type="entry name" value="COMD"/>
    <property type="match status" value="1"/>
</dbReference>
<feature type="domain" description="Major facilitator superfamily (MFS) profile" evidence="9">
    <location>
        <begin position="27"/>
        <end position="518"/>
    </location>
</feature>
<evidence type="ECO:0000256" key="5">
    <source>
        <dbReference type="ARBA" id="ARBA00022692"/>
    </source>
</evidence>
<organism evidence="10 11">
    <name type="scientific">Corynebacterium provencense</name>
    <dbReference type="NCBI Taxonomy" id="1737425"/>
    <lineage>
        <taxon>Bacteria</taxon>
        <taxon>Bacillati</taxon>
        <taxon>Actinomycetota</taxon>
        <taxon>Actinomycetes</taxon>
        <taxon>Mycobacteriales</taxon>
        <taxon>Corynebacteriaceae</taxon>
        <taxon>Corynebacterium</taxon>
    </lineage>
</organism>
<feature type="transmembrane region" description="Helical" evidence="8">
    <location>
        <begin position="92"/>
        <end position="110"/>
    </location>
</feature>
<dbReference type="NCBIfam" id="TIGR00711">
    <property type="entry name" value="efflux_EmrB"/>
    <property type="match status" value="1"/>
</dbReference>
<feature type="transmembrane region" description="Helical" evidence="8">
    <location>
        <begin position="26"/>
        <end position="49"/>
    </location>
</feature>
<feature type="transmembrane region" description="Helical" evidence="8">
    <location>
        <begin position="213"/>
        <end position="233"/>
    </location>
</feature>
<evidence type="ECO:0000259" key="9">
    <source>
        <dbReference type="PROSITE" id="PS50850"/>
    </source>
</evidence>
<keyword evidence="3" id="KW-0813">Transport</keyword>
<keyword evidence="5 8" id="KW-0812">Transmembrane</keyword>
<feature type="transmembrane region" description="Helical" evidence="8">
    <location>
        <begin position="414"/>
        <end position="432"/>
    </location>
</feature>
<dbReference type="EMBL" id="CP024988">
    <property type="protein sequence ID" value="AWT25767.1"/>
    <property type="molecule type" value="Genomic_DNA"/>
</dbReference>
<dbReference type="InterPro" id="IPR020846">
    <property type="entry name" value="MFS_dom"/>
</dbReference>
<dbReference type="Gene3D" id="1.20.1720.10">
    <property type="entry name" value="Multidrug resistance protein D"/>
    <property type="match status" value="1"/>
</dbReference>
<proteinExistence type="inferred from homology"/>
<comment type="subcellular location">
    <subcellularLocation>
        <location evidence="1">Cell membrane</location>
        <topology evidence="1">Multi-pass membrane protein</topology>
    </subcellularLocation>
</comment>
<reference evidence="11" key="1">
    <citation type="submission" date="2017-11" db="EMBL/GenBank/DDBJ databases">
        <title>Otitis media/interna in a cat caused by the recently described species Corynebacterium provencense.</title>
        <authorList>
            <person name="Kittl S."/>
            <person name="Brodard I."/>
            <person name="Rychener L."/>
            <person name="Jores J."/>
            <person name="Roosje P."/>
            <person name="Gobeli Brawand S."/>
        </authorList>
    </citation>
    <scope>NUCLEOTIDE SEQUENCE [LARGE SCALE GENOMIC DNA]</scope>
    <source>
        <strain evidence="11">17KM38</strain>
    </source>
</reference>
<feature type="transmembrane region" description="Helical" evidence="8">
    <location>
        <begin position="239"/>
        <end position="260"/>
    </location>
</feature>
<keyword evidence="11" id="KW-1185">Reference proteome</keyword>
<name>A0A2Z3YUQ0_9CORY</name>
<feature type="transmembrane region" description="Helical" evidence="8">
    <location>
        <begin position="320"/>
        <end position="339"/>
    </location>
</feature>
<dbReference type="FunFam" id="1.20.1720.10:FF:000004">
    <property type="entry name" value="EmrB/QacA family drug resistance transporter"/>
    <property type="match status" value="1"/>
</dbReference>
<feature type="transmembrane region" description="Helical" evidence="8">
    <location>
        <begin position="346"/>
        <end position="365"/>
    </location>
</feature>
<dbReference type="SUPFAM" id="SSF103473">
    <property type="entry name" value="MFS general substrate transporter"/>
    <property type="match status" value="1"/>
</dbReference>
<dbReference type="GO" id="GO:0005886">
    <property type="term" value="C:plasma membrane"/>
    <property type="evidence" value="ECO:0007669"/>
    <property type="project" value="UniProtKB-SubCell"/>
</dbReference>
<dbReference type="InterPro" id="IPR004638">
    <property type="entry name" value="EmrB-like"/>
</dbReference>
<evidence type="ECO:0000313" key="10">
    <source>
        <dbReference type="EMBL" id="AWT25767.1"/>
    </source>
</evidence>
<gene>
    <name evidence="10" type="primary">bmr3</name>
    <name evidence="10" type="ORF">Csp1_09610</name>
</gene>
<keyword evidence="4" id="KW-1003">Cell membrane</keyword>
<dbReference type="Proteomes" id="UP000247696">
    <property type="component" value="Chromosome"/>
</dbReference>
<dbReference type="InterPro" id="IPR036259">
    <property type="entry name" value="MFS_trans_sf"/>
</dbReference>
<dbReference type="CDD" id="cd17502">
    <property type="entry name" value="MFS_Azr1_MDR_like"/>
    <property type="match status" value="1"/>
</dbReference>
<dbReference type="PANTHER" id="PTHR23501">
    <property type="entry name" value="MAJOR FACILITATOR SUPERFAMILY"/>
    <property type="match status" value="1"/>
</dbReference>
<feature type="transmembrane region" description="Helical" evidence="8">
    <location>
        <begin position="116"/>
        <end position="138"/>
    </location>
</feature>
<dbReference type="Pfam" id="PF07690">
    <property type="entry name" value="MFS_1"/>
    <property type="match status" value="1"/>
</dbReference>
<evidence type="ECO:0000256" key="6">
    <source>
        <dbReference type="ARBA" id="ARBA00022989"/>
    </source>
</evidence>
<dbReference type="GO" id="GO:0022857">
    <property type="term" value="F:transmembrane transporter activity"/>
    <property type="evidence" value="ECO:0007669"/>
    <property type="project" value="InterPro"/>
</dbReference>
<dbReference type="OrthoDB" id="7375466at2"/>